<feature type="compositionally biased region" description="Polar residues" evidence="1">
    <location>
        <begin position="283"/>
        <end position="292"/>
    </location>
</feature>
<feature type="compositionally biased region" description="Pro residues" evidence="1">
    <location>
        <begin position="341"/>
        <end position="357"/>
    </location>
</feature>
<evidence type="ECO:0000313" key="4">
    <source>
        <dbReference type="RefSeq" id="XP_018319159.1"/>
    </source>
</evidence>
<dbReference type="GeneID" id="108732708"/>
<feature type="region of interest" description="Disordered" evidence="1">
    <location>
        <begin position="1"/>
        <end position="25"/>
    </location>
</feature>
<protein>
    <submittedName>
        <fullName evidence="4">WAS/WASL-interacting protein family member 2 isoform X1</fullName>
    </submittedName>
</protein>
<dbReference type="InParanoid" id="A0A1W4W4V2"/>
<feature type="compositionally biased region" description="Polar residues" evidence="1">
    <location>
        <begin position="118"/>
        <end position="134"/>
    </location>
</feature>
<evidence type="ECO:0000256" key="1">
    <source>
        <dbReference type="SAM" id="MobiDB-lite"/>
    </source>
</evidence>
<dbReference type="Proteomes" id="UP000192223">
    <property type="component" value="Unplaced"/>
</dbReference>
<name>A0A1W4W4V2_AGRPL</name>
<dbReference type="OrthoDB" id="5877983at2759"/>
<reference evidence="4" key="1">
    <citation type="submission" date="2025-08" db="UniProtKB">
        <authorList>
            <consortium name="RefSeq"/>
        </authorList>
    </citation>
    <scope>IDENTIFICATION</scope>
    <source>
        <tissue evidence="4">Entire body</tissue>
    </source>
</reference>
<feature type="compositionally biased region" description="Polar residues" evidence="1">
    <location>
        <begin position="159"/>
        <end position="179"/>
    </location>
</feature>
<proteinExistence type="predicted"/>
<keyword evidence="3" id="KW-1185">Reference proteome</keyword>
<feature type="compositionally biased region" description="Low complexity" evidence="1">
    <location>
        <begin position="231"/>
        <end position="245"/>
    </location>
</feature>
<dbReference type="PROSITE" id="PS51082">
    <property type="entry name" value="WH2"/>
    <property type="match status" value="1"/>
</dbReference>
<gene>
    <name evidence="4" type="primary">LOC108732708</name>
</gene>
<dbReference type="InterPro" id="IPR003124">
    <property type="entry name" value="WH2_dom"/>
</dbReference>
<feature type="region of interest" description="Disordered" evidence="1">
    <location>
        <begin position="223"/>
        <end position="305"/>
    </location>
</feature>
<organism evidence="3 4">
    <name type="scientific">Agrilus planipennis</name>
    <name type="common">Emerald ash borer</name>
    <name type="synonym">Agrilus marcopoli</name>
    <dbReference type="NCBI Taxonomy" id="224129"/>
    <lineage>
        <taxon>Eukaryota</taxon>
        <taxon>Metazoa</taxon>
        <taxon>Ecdysozoa</taxon>
        <taxon>Arthropoda</taxon>
        <taxon>Hexapoda</taxon>
        <taxon>Insecta</taxon>
        <taxon>Pterygota</taxon>
        <taxon>Neoptera</taxon>
        <taxon>Endopterygota</taxon>
        <taxon>Coleoptera</taxon>
        <taxon>Polyphaga</taxon>
        <taxon>Elateriformia</taxon>
        <taxon>Buprestoidea</taxon>
        <taxon>Buprestidae</taxon>
        <taxon>Agrilinae</taxon>
        <taxon>Agrilus</taxon>
    </lineage>
</organism>
<feature type="compositionally biased region" description="Pro residues" evidence="1">
    <location>
        <begin position="1"/>
        <end position="20"/>
    </location>
</feature>
<dbReference type="AlphaFoldDB" id="A0A1W4W4V2"/>
<dbReference type="KEGG" id="apln:108732708"/>
<dbReference type="Pfam" id="PF02205">
    <property type="entry name" value="WH2"/>
    <property type="match status" value="1"/>
</dbReference>
<feature type="compositionally biased region" description="Pro residues" evidence="1">
    <location>
        <begin position="367"/>
        <end position="402"/>
    </location>
</feature>
<accession>A0A1W4W4V2</accession>
<feature type="domain" description="WH2" evidence="2">
    <location>
        <begin position="30"/>
        <end position="47"/>
    </location>
</feature>
<dbReference type="STRING" id="224129.A0A1W4W4V2"/>
<evidence type="ECO:0000313" key="3">
    <source>
        <dbReference type="Proteomes" id="UP000192223"/>
    </source>
</evidence>
<feature type="compositionally biased region" description="Low complexity" evidence="1">
    <location>
        <begin position="101"/>
        <end position="112"/>
    </location>
</feature>
<dbReference type="GO" id="GO:0003779">
    <property type="term" value="F:actin binding"/>
    <property type="evidence" value="ECO:0007669"/>
    <property type="project" value="InterPro"/>
</dbReference>
<feature type="region of interest" description="Disordered" evidence="1">
    <location>
        <begin position="42"/>
        <end position="189"/>
    </location>
</feature>
<feature type="region of interest" description="Disordered" evidence="1">
    <location>
        <begin position="326"/>
        <end position="435"/>
    </location>
</feature>
<dbReference type="RefSeq" id="XP_018319159.1">
    <property type="nucleotide sequence ID" value="XM_018463657.2"/>
</dbReference>
<sequence length="495" mass="52585">MPAPPPPPPGPPPLLGPPPQMSVAPVKNVDRGALLKSIQQGARLKKAVTNDRSAPIIGKQATNSNTSTNNASNISSTPNGLALGGLFAGGMPKLRPIKQTGSNNNINSGSSSVPKSPGTPQQQKSFSAIQNEVQSALKKQMASDSNRNRGPPPPAPVRNVSQSTENLNRCDNTMQTGGTSLHKKSYSSSNTTFKSSLQAINSQMNSLETSLNKLQPNVSTLHRKANSSANLSMLDSSDPPSLSLPAKPVNRKPNLAPKPPILNGKPAAPPKRLMINGRPSGISRAQSMRSPRTPSPQSPEDNDVNFQAKFGTVRNISSALNKSLGQTFTQKPRPSLNGRPSAPPPSAPTQQAPPPPISKTVVVKPPNHAPPPPPTSIPQPPSHPPPPPPHRTPQPFRPPPAVPNSNHSSNTTAAPPPPPRHSSMRDSAASRRISPVDLEQKYKEYFHSIIEIPNPPVFRGFPKIYSNRNVGNKQQAPMPPNHVSLGNRTWDASAC</sequence>
<feature type="compositionally biased region" description="Low complexity" evidence="1">
    <location>
        <begin position="61"/>
        <end position="81"/>
    </location>
</feature>
<evidence type="ECO:0000259" key="2">
    <source>
        <dbReference type="PROSITE" id="PS51082"/>
    </source>
</evidence>